<gene>
    <name evidence="2" type="ORF">NKR23_g9225</name>
</gene>
<accession>A0AA38RQT8</accession>
<feature type="compositionally biased region" description="Basic and acidic residues" evidence="1">
    <location>
        <begin position="163"/>
        <end position="175"/>
    </location>
</feature>
<feature type="region of interest" description="Disordered" evidence="1">
    <location>
        <begin position="338"/>
        <end position="358"/>
    </location>
</feature>
<dbReference type="EMBL" id="JANBVO010000035">
    <property type="protein sequence ID" value="KAJ9137257.1"/>
    <property type="molecule type" value="Genomic_DNA"/>
</dbReference>
<dbReference type="GO" id="GO:0030515">
    <property type="term" value="F:snoRNA binding"/>
    <property type="evidence" value="ECO:0007669"/>
    <property type="project" value="InterPro"/>
</dbReference>
<reference evidence="2" key="1">
    <citation type="submission" date="2022-07" db="EMBL/GenBank/DDBJ databases">
        <title>Fungi with potential for degradation of polypropylene.</title>
        <authorList>
            <person name="Gostincar C."/>
        </authorList>
    </citation>
    <scope>NUCLEOTIDE SEQUENCE</scope>
    <source>
        <strain evidence="2">EXF-13308</strain>
    </source>
</reference>
<evidence type="ECO:0000256" key="1">
    <source>
        <dbReference type="SAM" id="MobiDB-lite"/>
    </source>
</evidence>
<evidence type="ECO:0000313" key="2">
    <source>
        <dbReference type="EMBL" id="KAJ9137257.1"/>
    </source>
</evidence>
<feature type="compositionally biased region" description="Low complexity" evidence="1">
    <location>
        <begin position="191"/>
        <end position="220"/>
    </location>
</feature>
<feature type="compositionally biased region" description="Acidic residues" evidence="1">
    <location>
        <begin position="259"/>
        <end position="270"/>
    </location>
</feature>
<proteinExistence type="predicted"/>
<organism evidence="2 3">
    <name type="scientific">Pleurostoma richardsiae</name>
    <dbReference type="NCBI Taxonomy" id="41990"/>
    <lineage>
        <taxon>Eukaryota</taxon>
        <taxon>Fungi</taxon>
        <taxon>Dikarya</taxon>
        <taxon>Ascomycota</taxon>
        <taxon>Pezizomycotina</taxon>
        <taxon>Sordariomycetes</taxon>
        <taxon>Sordariomycetidae</taxon>
        <taxon>Calosphaeriales</taxon>
        <taxon>Pleurostomataceae</taxon>
        <taxon>Pleurostoma</taxon>
    </lineage>
</organism>
<dbReference type="Pfam" id="PF08297">
    <property type="entry name" value="U3_snoRNA_assoc"/>
    <property type="match status" value="1"/>
</dbReference>
<feature type="compositionally biased region" description="Acidic residues" evidence="1">
    <location>
        <begin position="300"/>
        <end position="309"/>
    </location>
</feature>
<dbReference type="GO" id="GO:0006364">
    <property type="term" value="P:rRNA processing"/>
    <property type="evidence" value="ECO:0007669"/>
    <property type="project" value="InterPro"/>
</dbReference>
<dbReference type="Proteomes" id="UP001174694">
    <property type="component" value="Unassembled WGS sequence"/>
</dbReference>
<comment type="caution">
    <text evidence="2">The sequence shown here is derived from an EMBL/GenBank/DDBJ whole genome shotgun (WGS) entry which is preliminary data.</text>
</comment>
<sequence>MPARTRSQKAADPSPPASPSVNAAMKETESPAASKGSRRGKRKSDVEATEESPADASPAGTQKSPAAKKQKLAVRAKEPQEPAQPKTSAEEDQSQQQEQDSGIAEIPRQEEQKQAPPAAAVATPAPAKKGHIVFDEDGPNEFFTPLEALPPRSALSARSRSARVPEARVPEKVDEVKEEEDEDDDDDDAAPEAVSTTQAAAQTAKAAQAAAKAQEEQAAAQRRKRQERDARLKKQAEARKQRAAEEAEQKKKDQPTADSDAESSEDDDGDDHQQQQQLVGQKQGSSGKRRLPSVLPAEFLESDDSDAEEAAGARPKKIRLDGPAAAAAEEARKVRLLRQKDAEEAGAGRPRDTRVGSTVYRVVRAGGDARLGPRAHAESRRRREQLLVRSRAAVRKGGFFVNK</sequence>
<feature type="compositionally biased region" description="Low complexity" evidence="1">
    <location>
        <begin position="115"/>
        <end position="127"/>
    </location>
</feature>
<feature type="compositionally biased region" description="Low complexity" evidence="1">
    <location>
        <begin position="274"/>
        <end position="286"/>
    </location>
</feature>
<feature type="compositionally biased region" description="Basic and acidic residues" evidence="1">
    <location>
        <begin position="226"/>
        <end position="255"/>
    </location>
</feature>
<dbReference type="AlphaFoldDB" id="A0AA38RQT8"/>
<name>A0AA38RQT8_9PEZI</name>
<keyword evidence="3" id="KW-1185">Reference proteome</keyword>
<feature type="region of interest" description="Disordered" evidence="1">
    <location>
        <begin position="1"/>
        <end position="325"/>
    </location>
</feature>
<dbReference type="InterPro" id="IPR013268">
    <property type="entry name" value="UTP16"/>
</dbReference>
<evidence type="ECO:0000313" key="3">
    <source>
        <dbReference type="Proteomes" id="UP001174694"/>
    </source>
</evidence>
<feature type="compositionally biased region" description="Acidic residues" evidence="1">
    <location>
        <begin position="176"/>
        <end position="190"/>
    </location>
</feature>
<protein>
    <submittedName>
        <fullName evidence="2">Uncharacterized protein</fullName>
    </submittedName>
</protein>
<feature type="compositionally biased region" description="Low complexity" evidence="1">
    <location>
        <begin position="149"/>
        <end position="159"/>
    </location>
</feature>